<gene>
    <name evidence="1" type="ORF">PLA107_030060</name>
</gene>
<dbReference type="EMBL" id="CP031226">
    <property type="protein sequence ID" value="AXH59473.1"/>
    <property type="molecule type" value="Genomic_DNA"/>
</dbReference>
<keyword evidence="1" id="KW-0614">Plasmid</keyword>
<protein>
    <submittedName>
        <fullName evidence="1">Uncharacterized protein</fullName>
    </submittedName>
</protein>
<dbReference type="RefSeq" id="WP_044298904.1">
    <property type="nucleotide sequence ID" value="NZ_CP031226.1"/>
</dbReference>
<organism evidence="1 2">
    <name type="scientific">Pseudomonas amygdali pv. lachrymans str. M301315</name>
    <dbReference type="NCBI Taxonomy" id="629260"/>
    <lineage>
        <taxon>Bacteria</taxon>
        <taxon>Pseudomonadati</taxon>
        <taxon>Pseudomonadota</taxon>
        <taxon>Gammaproteobacteria</taxon>
        <taxon>Pseudomonadales</taxon>
        <taxon>Pseudomonadaceae</taxon>
        <taxon>Pseudomonas</taxon>
        <taxon>Pseudomonas amygdali</taxon>
    </lineage>
</organism>
<dbReference type="Proteomes" id="UP000006426">
    <property type="component" value="Plasmid pmppla107"/>
</dbReference>
<sequence length="245" mass="27069">MKRYLDQRGAGVAGRAFKYLDALGHACWMDFYGVARADTLIIGPDRTLNLILALRCAAKGQKVFVHEGDQQQWQGYQAVLDKRTACWHPSFTGLVESALAIRLDGMNVSSDLALQCAQYIDTNAEPLILSPRRISLFSDKLTHTKKRFRFWVEPGRSSAVPGLCPLDFWLQSSANIYDTEEGKADRFALEVDTVILTGVPGPSMGDAIEDSIRVGEAQRPIGGFSVFRTKDRLQDVAESLGVDVS</sequence>
<geneLocation type="plasmid" evidence="2">
    <name>pmppla107</name>
</geneLocation>
<accession>A0AAD0PVR5</accession>
<dbReference type="AlphaFoldDB" id="A0AAD0PVR5"/>
<evidence type="ECO:0000313" key="2">
    <source>
        <dbReference type="Proteomes" id="UP000006426"/>
    </source>
</evidence>
<evidence type="ECO:0000313" key="1">
    <source>
        <dbReference type="EMBL" id="AXH59473.1"/>
    </source>
</evidence>
<proteinExistence type="predicted"/>
<reference evidence="1 2" key="1">
    <citation type="journal article" date="2011" name="PLoS Pathog.">
        <title>Dynamic evolution of pathogenicity revealed by sequencing and comparative genomics of 19 Pseudomonas syringae isolates.</title>
        <authorList>
            <person name="Baltrus D.A."/>
            <person name="Nishimura M.T."/>
            <person name="Romanchuk A."/>
            <person name="Chang J.H."/>
            <person name="Mukhtar M.S."/>
            <person name="Cherkis K."/>
            <person name="Roach J."/>
            <person name="Grant S.R."/>
            <person name="Jones C.D."/>
            <person name="Dangl J.L."/>
        </authorList>
    </citation>
    <scope>NUCLEOTIDE SEQUENCE [LARGE SCALE GENOMIC DNA]</scope>
    <source>
        <strain evidence="1 2">M301315</strain>
    </source>
</reference>
<name>A0AAD0PVR5_PSEAV</name>